<proteinExistence type="predicted"/>
<sequence>MWHNQGVKSGEGQRKRRDGPRRVRPPLNQEALRELALRYVGRFATTRAKLTDFLRRKLRERGWAGEVEPDLDALVGRLVELGYVDDAAFALSKSNALTARGYGEGRVRQALKLAGVTDDDGQPARDSAAAQAVDAALKFARRRKIGPFALARGDPATRQKALAAMIRAGHSFALSKLLVDSEPGAEIMPEDLVEHGS</sequence>
<accession>A0A6J4T1G7</accession>
<name>A0A6J4T1G7_9SPHN</name>
<feature type="compositionally biased region" description="Basic residues" evidence="1">
    <location>
        <begin position="14"/>
        <end position="24"/>
    </location>
</feature>
<evidence type="ECO:0000313" key="2">
    <source>
        <dbReference type="EMBL" id="CAA9511432.1"/>
    </source>
</evidence>
<feature type="region of interest" description="Disordered" evidence="1">
    <location>
        <begin position="1"/>
        <end position="27"/>
    </location>
</feature>
<evidence type="ECO:0000256" key="1">
    <source>
        <dbReference type="SAM" id="MobiDB-lite"/>
    </source>
</evidence>
<gene>
    <name evidence="2" type="ORF">AVDCRST_MAG62-553</name>
</gene>
<dbReference type="AlphaFoldDB" id="A0A6J4T1G7"/>
<organism evidence="2">
    <name type="scientific">uncultured Sphingomonas sp</name>
    <dbReference type="NCBI Taxonomy" id="158754"/>
    <lineage>
        <taxon>Bacteria</taxon>
        <taxon>Pseudomonadati</taxon>
        <taxon>Pseudomonadota</taxon>
        <taxon>Alphaproteobacteria</taxon>
        <taxon>Sphingomonadales</taxon>
        <taxon>Sphingomonadaceae</taxon>
        <taxon>Sphingomonas</taxon>
        <taxon>environmental samples</taxon>
    </lineage>
</organism>
<dbReference type="EMBL" id="CADCWB010000068">
    <property type="protein sequence ID" value="CAA9511432.1"/>
    <property type="molecule type" value="Genomic_DNA"/>
</dbReference>
<reference evidence="2" key="1">
    <citation type="submission" date="2020-02" db="EMBL/GenBank/DDBJ databases">
        <authorList>
            <person name="Meier V. D."/>
        </authorList>
    </citation>
    <scope>NUCLEOTIDE SEQUENCE</scope>
    <source>
        <strain evidence="2">AVDCRST_MAG62</strain>
    </source>
</reference>
<protein>
    <submittedName>
        <fullName evidence="2">Regulatory protein RecX</fullName>
    </submittedName>
</protein>